<evidence type="ECO:0000256" key="2">
    <source>
        <dbReference type="PROSITE-ProRule" id="PRU00169"/>
    </source>
</evidence>
<keyword evidence="2" id="KW-0597">Phosphoprotein</keyword>
<dbReference type="Proteomes" id="UP000199682">
    <property type="component" value="Unassembled WGS sequence"/>
</dbReference>
<dbReference type="PROSITE" id="PS50043">
    <property type="entry name" value="HTH_LUXR_2"/>
    <property type="match status" value="1"/>
</dbReference>
<gene>
    <name evidence="5" type="ORF">SAMN04488074_1045</name>
</gene>
<accession>A0A1G8YCJ6</accession>
<dbReference type="GO" id="GO:0006355">
    <property type="term" value="P:regulation of DNA-templated transcription"/>
    <property type="evidence" value="ECO:0007669"/>
    <property type="project" value="InterPro"/>
</dbReference>
<dbReference type="InterPro" id="IPR016032">
    <property type="entry name" value="Sig_transdc_resp-reg_C-effctor"/>
</dbReference>
<feature type="domain" description="Response regulatory" evidence="4">
    <location>
        <begin position="12"/>
        <end position="128"/>
    </location>
</feature>
<dbReference type="CDD" id="cd06170">
    <property type="entry name" value="LuxR_C_like"/>
    <property type="match status" value="1"/>
</dbReference>
<feature type="modified residue" description="4-aspartylphosphate" evidence="2">
    <location>
        <position position="63"/>
    </location>
</feature>
<dbReference type="PROSITE" id="PS50110">
    <property type="entry name" value="RESPONSE_REGULATORY"/>
    <property type="match status" value="1"/>
</dbReference>
<evidence type="ECO:0000313" key="6">
    <source>
        <dbReference type="Proteomes" id="UP000199682"/>
    </source>
</evidence>
<evidence type="ECO:0000259" key="3">
    <source>
        <dbReference type="PROSITE" id="PS50043"/>
    </source>
</evidence>
<dbReference type="GO" id="GO:0000160">
    <property type="term" value="P:phosphorelay signal transduction system"/>
    <property type="evidence" value="ECO:0007669"/>
    <property type="project" value="InterPro"/>
</dbReference>
<protein>
    <submittedName>
        <fullName evidence="5">DNA-binding response regulator, NarL/FixJ family, contains REC and HTH domains</fullName>
    </submittedName>
</protein>
<dbReference type="PRINTS" id="PR00038">
    <property type="entry name" value="HTHLUXR"/>
</dbReference>
<sequence length="229" mass="25070">MTPLHPVAASFRVLAADATPVFREGLRTVVQRTIGLEWAGGTDHPDVIRDGVRTTRPHVVVLDSAIDPRSTLTQELVATNPRLIVAVLFRERDRTPASVRVAQAAGARCLLSRDTDASLMTEAILQTHPAHRYIDPRLVLAFNATPRRRSAGSEHEVLTPRQRQVLALVAEGLSDPDIAQSLDVSVATVRTHARELRHRLGARDRAHAVALAYRTGFLPPRPAPHTTTS</sequence>
<organism evidence="5 6">
    <name type="scientific">Lentzea albidocapillata subsp. violacea</name>
    <dbReference type="NCBI Taxonomy" id="128104"/>
    <lineage>
        <taxon>Bacteria</taxon>
        <taxon>Bacillati</taxon>
        <taxon>Actinomycetota</taxon>
        <taxon>Actinomycetes</taxon>
        <taxon>Pseudonocardiales</taxon>
        <taxon>Pseudonocardiaceae</taxon>
        <taxon>Lentzea</taxon>
    </lineage>
</organism>
<proteinExistence type="predicted"/>
<dbReference type="InterPro" id="IPR039420">
    <property type="entry name" value="WalR-like"/>
</dbReference>
<dbReference type="Pfam" id="PF00196">
    <property type="entry name" value="GerE"/>
    <property type="match status" value="1"/>
</dbReference>
<evidence type="ECO:0000256" key="1">
    <source>
        <dbReference type="ARBA" id="ARBA00023125"/>
    </source>
</evidence>
<dbReference type="GO" id="GO:0003677">
    <property type="term" value="F:DNA binding"/>
    <property type="evidence" value="ECO:0007669"/>
    <property type="project" value="UniProtKB-KW"/>
</dbReference>
<dbReference type="SMART" id="SM00421">
    <property type="entry name" value="HTH_LUXR"/>
    <property type="match status" value="1"/>
</dbReference>
<dbReference type="PANTHER" id="PTHR43214">
    <property type="entry name" value="TWO-COMPONENT RESPONSE REGULATOR"/>
    <property type="match status" value="1"/>
</dbReference>
<evidence type="ECO:0000259" key="4">
    <source>
        <dbReference type="PROSITE" id="PS50110"/>
    </source>
</evidence>
<dbReference type="InterPro" id="IPR001789">
    <property type="entry name" value="Sig_transdc_resp-reg_receiver"/>
</dbReference>
<dbReference type="InterPro" id="IPR000792">
    <property type="entry name" value="Tscrpt_reg_LuxR_C"/>
</dbReference>
<dbReference type="Gene3D" id="3.40.50.2300">
    <property type="match status" value="1"/>
</dbReference>
<dbReference type="AlphaFoldDB" id="A0A1G8YCJ6"/>
<evidence type="ECO:0000313" key="5">
    <source>
        <dbReference type="EMBL" id="SDK00393.1"/>
    </source>
</evidence>
<dbReference type="EMBL" id="FNET01000004">
    <property type="protein sequence ID" value="SDK00393.1"/>
    <property type="molecule type" value="Genomic_DNA"/>
</dbReference>
<keyword evidence="1 5" id="KW-0238">DNA-binding</keyword>
<feature type="domain" description="HTH luxR-type" evidence="3">
    <location>
        <begin position="151"/>
        <end position="216"/>
    </location>
</feature>
<name>A0A1G8YCJ6_9PSEU</name>
<dbReference type="SUPFAM" id="SSF46894">
    <property type="entry name" value="C-terminal effector domain of the bipartite response regulators"/>
    <property type="match status" value="1"/>
</dbReference>
<reference evidence="6" key="1">
    <citation type="submission" date="2016-10" db="EMBL/GenBank/DDBJ databases">
        <authorList>
            <person name="Varghese N."/>
            <person name="Submissions S."/>
        </authorList>
    </citation>
    <scope>NUCLEOTIDE SEQUENCE [LARGE SCALE GENOMIC DNA]</scope>
    <source>
        <strain evidence="6">DSM 44796</strain>
    </source>
</reference>